<feature type="transmembrane region" description="Helical" evidence="7">
    <location>
        <begin position="289"/>
        <end position="312"/>
    </location>
</feature>
<evidence type="ECO:0000259" key="8">
    <source>
        <dbReference type="PROSITE" id="PS50156"/>
    </source>
</evidence>
<comment type="caution">
    <text evidence="9">The sequence shown here is derived from an EMBL/GenBank/DDBJ whole genome shotgun (WGS) entry which is preliminary data.</text>
</comment>
<dbReference type="SUPFAM" id="SSF82866">
    <property type="entry name" value="Multidrug efflux transporter AcrB transmembrane domain"/>
    <property type="match status" value="2"/>
</dbReference>
<dbReference type="Gene3D" id="1.20.1640.10">
    <property type="entry name" value="Multidrug efflux transporter AcrB transmembrane domain"/>
    <property type="match status" value="2"/>
</dbReference>
<dbReference type="GO" id="GO:0005886">
    <property type="term" value="C:plasma membrane"/>
    <property type="evidence" value="ECO:0007669"/>
    <property type="project" value="UniProtKB-SubCell"/>
</dbReference>
<organism evidence="9 10">
    <name type="scientific">Phytophthora kernoviae 00238/432</name>
    <dbReference type="NCBI Taxonomy" id="1284355"/>
    <lineage>
        <taxon>Eukaryota</taxon>
        <taxon>Sar</taxon>
        <taxon>Stramenopiles</taxon>
        <taxon>Oomycota</taxon>
        <taxon>Peronosporomycetes</taxon>
        <taxon>Peronosporales</taxon>
        <taxon>Peronosporaceae</taxon>
        <taxon>Phytophthora</taxon>
    </lineage>
</organism>
<dbReference type="InterPro" id="IPR023908">
    <property type="entry name" value="xxxLxxG_rpt"/>
</dbReference>
<keyword evidence="3" id="KW-1003">Cell membrane</keyword>
<name>A0A8J4SV04_9STRA</name>
<proteinExistence type="inferred from homology"/>
<feature type="transmembrane region" description="Helical" evidence="7">
    <location>
        <begin position="161"/>
        <end position="194"/>
    </location>
</feature>
<dbReference type="PANTHER" id="PTHR33406:SF6">
    <property type="entry name" value="MEMBRANE PROTEIN YDGH-RELATED"/>
    <property type="match status" value="1"/>
</dbReference>
<dbReference type="InterPro" id="IPR050545">
    <property type="entry name" value="Mycobact_MmpL"/>
</dbReference>
<feature type="transmembrane region" description="Helical" evidence="7">
    <location>
        <begin position="951"/>
        <end position="971"/>
    </location>
</feature>
<comment type="similarity">
    <text evidence="2">Belongs to the resistance-nodulation-cell division (RND) (TC 2.A.6) family. MmpL subfamily.</text>
</comment>
<feature type="transmembrane region" description="Helical" evidence="7">
    <location>
        <begin position="214"/>
        <end position="234"/>
    </location>
</feature>
<reference evidence="9" key="2">
    <citation type="submission" date="2020-02" db="EMBL/GenBank/DDBJ databases">
        <authorList>
            <person name="Studholme D.J."/>
        </authorList>
    </citation>
    <scope>NUCLEOTIDE SEQUENCE</scope>
    <source>
        <strain evidence="9">00238/432</strain>
    </source>
</reference>
<feature type="transmembrane region" description="Helical" evidence="7">
    <location>
        <begin position="262"/>
        <end position="283"/>
    </location>
</feature>
<protein>
    <recommendedName>
        <fullName evidence="8">SSD domain-containing protein</fullName>
    </recommendedName>
</protein>
<keyword evidence="5 7" id="KW-1133">Transmembrane helix</keyword>
<dbReference type="Gene3D" id="1.10.287.950">
    <property type="entry name" value="Methyl-accepting chemotaxis protein"/>
    <property type="match status" value="1"/>
</dbReference>
<dbReference type="AlphaFoldDB" id="A0A8J4SV04"/>
<keyword evidence="4 7" id="KW-0812">Transmembrane</keyword>
<accession>A0A8J4SV04</accession>
<dbReference type="Pfam" id="PF03176">
    <property type="entry name" value="MMPL"/>
    <property type="match status" value="2"/>
</dbReference>
<keyword evidence="6 7" id="KW-0472">Membrane</keyword>
<dbReference type="InterPro" id="IPR000731">
    <property type="entry name" value="SSD"/>
</dbReference>
<dbReference type="EMBL" id="AOFI03000003">
    <property type="protein sequence ID" value="KAF4325638.1"/>
    <property type="molecule type" value="Genomic_DNA"/>
</dbReference>
<sequence>MFTAPNMSELIREKGQFSVPEGHSSTQAAAILDEAAAQKGEQQGSQLALVFYNPNGLGADGKEEAEQAVKKLEAEKEKLGILSILEPFSQPELSDKMISADGKTILTSLSIDQGDRTVKEMREDLNEALSSVNVEHYITGKGLIDEDTVESSQEGLKKSEYITVVFILLILFLVFRSFVAPFVPLLTVGISYIVSQQIVAFLVDGLDFPISTFTQIFMVAVMFGIGTDYCILLISRFKEELAHHENTWDAIIATYRTAGKTVFFSALAVLVGFIAIGFAQFMLYRSAVAVAVGIAVMMLALVTIVPFFMAVLGKRLFWPSKGSLEHAESKIYGAAGRFSLKRPWAALLIVAAVCVPLLATYDGKLSFNSLDEIGDKYDSVKAFNIISDSFGPGESLPGQVVIQNDEAMDNAKYMALAEKISREVEKVPGISGVRSMTRPTGDEIKDFEVTQQVGTLSDGLGEGKTGLDKIRDGLSEASSQLSKNEPQLKEAADGAGELSKGTSQLQSGITQLSEGLQQIEKGIRDGSSGAGELKAGLQKAKTSADQLAQANKQLLQAYRQAGAGVAALGDGVGELQQQLTGVSTALTSLNESFTALEERYPDLHQDADYQRIKGTLGETGTGTAQLAQGLGQIQSKLGEAAAGINQANEGFASAASGQKALADGLGQIVTGISQLQSGLKQAADGQGKVISEIPSIQNGLGQLQGGQEKIQQGFSDLSGQLTQLTDGLNQSVDGIEQVSGGLDSAQDYLTQLQNSPDSDLAGWYVPEEALNSKDFTQVFDTYLSKDRKTMTIDVIFAENPYGTEAIDRVPDIEDAVHRAVQGSALEKADIAIGGVTSTFADLQEVSNNDYTRTVMLMLAGTFIILVLLLRSVIMPLYLIVSLLLAYFTSMALTEAIFVNILGFSGISWVTPFFGFVMLIALGVDYSIFLMDRFNENKGMKVQDAMLYAMKNMGTVILSAAVILSGTFAAMYPSGVLSMMQIATVVLSGLILYSLLFLPFFVPVMVKMFGRNYACAQEAYPLCSPEKLLQLCTSPPDTLAVCADDLQKLKTVLPDLFDTLRDSREGICAILDFEFATWDLRVMELAVPMSDLLTMDKDEAWIWAALEGLIQGFRQQVSLEPKELSVIPELVLLRSLDVVMHFISRLFEGTDEPEVAVQQIRTLRERVDWMKGNEERLRELLM</sequence>
<evidence type="ECO:0000256" key="4">
    <source>
        <dbReference type="ARBA" id="ARBA00022692"/>
    </source>
</evidence>
<evidence type="ECO:0000256" key="7">
    <source>
        <dbReference type="SAM" id="Phobius"/>
    </source>
</evidence>
<dbReference type="NCBIfam" id="TIGR03057">
    <property type="entry name" value="xxxLxxG_by_4"/>
    <property type="match status" value="2"/>
</dbReference>
<feature type="transmembrane region" description="Helical" evidence="7">
    <location>
        <begin position="977"/>
        <end position="1001"/>
    </location>
</feature>
<dbReference type="SUPFAM" id="SSF56112">
    <property type="entry name" value="Protein kinase-like (PK-like)"/>
    <property type="match status" value="1"/>
</dbReference>
<evidence type="ECO:0000256" key="2">
    <source>
        <dbReference type="ARBA" id="ARBA00010157"/>
    </source>
</evidence>
<evidence type="ECO:0000313" key="10">
    <source>
        <dbReference type="Proteomes" id="UP000702964"/>
    </source>
</evidence>
<dbReference type="Gene3D" id="3.90.1200.10">
    <property type="match status" value="1"/>
</dbReference>
<dbReference type="Proteomes" id="UP000702964">
    <property type="component" value="Unassembled WGS sequence"/>
</dbReference>
<dbReference type="InterPro" id="IPR011049">
    <property type="entry name" value="Serralysin-like_metalloprot_C"/>
</dbReference>
<dbReference type="PROSITE" id="PS50156">
    <property type="entry name" value="SSD"/>
    <property type="match status" value="1"/>
</dbReference>
<dbReference type="SUPFAM" id="SSF101967">
    <property type="entry name" value="Adhesin YadA, collagen-binding domain"/>
    <property type="match status" value="1"/>
</dbReference>
<dbReference type="PANTHER" id="PTHR33406">
    <property type="entry name" value="MEMBRANE PROTEIN MJ1562-RELATED"/>
    <property type="match status" value="1"/>
</dbReference>
<dbReference type="InterPro" id="IPR004869">
    <property type="entry name" value="MMPL_dom"/>
</dbReference>
<feature type="domain" description="SSD" evidence="8">
    <location>
        <begin position="879"/>
        <end position="1007"/>
    </location>
</feature>
<evidence type="ECO:0000256" key="3">
    <source>
        <dbReference type="ARBA" id="ARBA00022475"/>
    </source>
</evidence>
<reference evidence="9" key="1">
    <citation type="journal article" date="2015" name="Genom Data">
        <title>Draft genome sequences of Phytophthora kernoviae and Phytophthora ramorum lineage EU2 from Scotland.</title>
        <authorList>
            <person name="Sambles C."/>
            <person name="Schlenzig A."/>
            <person name="O'Neill P."/>
            <person name="Grant M."/>
            <person name="Studholme D.J."/>
        </authorList>
    </citation>
    <scope>NUCLEOTIDE SEQUENCE</scope>
    <source>
        <strain evidence="9">00238/432</strain>
    </source>
</reference>
<gene>
    <name evidence="9" type="ORF">G195_000600</name>
</gene>
<comment type="subcellular location">
    <subcellularLocation>
        <location evidence="1">Cell membrane</location>
        <topology evidence="1">Multi-pass membrane protein</topology>
    </subcellularLocation>
</comment>
<feature type="transmembrane region" description="Helical" evidence="7">
    <location>
        <begin position="908"/>
        <end position="930"/>
    </location>
</feature>
<dbReference type="InterPro" id="IPR011009">
    <property type="entry name" value="Kinase-like_dom_sf"/>
</dbReference>
<feature type="transmembrane region" description="Helical" evidence="7">
    <location>
        <begin position="850"/>
        <end position="869"/>
    </location>
</feature>
<evidence type="ECO:0000256" key="6">
    <source>
        <dbReference type="ARBA" id="ARBA00023136"/>
    </source>
</evidence>
<evidence type="ECO:0000313" key="9">
    <source>
        <dbReference type="EMBL" id="KAF4325638.1"/>
    </source>
</evidence>
<feature type="transmembrane region" description="Helical" evidence="7">
    <location>
        <begin position="876"/>
        <end position="902"/>
    </location>
</feature>
<evidence type="ECO:0000256" key="1">
    <source>
        <dbReference type="ARBA" id="ARBA00004651"/>
    </source>
</evidence>
<feature type="transmembrane region" description="Helical" evidence="7">
    <location>
        <begin position="344"/>
        <end position="361"/>
    </location>
</feature>
<evidence type="ECO:0000256" key="5">
    <source>
        <dbReference type="ARBA" id="ARBA00022989"/>
    </source>
</evidence>